<evidence type="ECO:0000313" key="11">
    <source>
        <dbReference type="Proteomes" id="UP001500266"/>
    </source>
</evidence>
<evidence type="ECO:0000256" key="2">
    <source>
        <dbReference type="ARBA" id="ARBA00008465"/>
    </source>
</evidence>
<dbReference type="Gene3D" id="3.20.20.240">
    <property type="entry name" value="Methylmalonyl-CoA mutase"/>
    <property type="match status" value="1"/>
</dbReference>
<evidence type="ECO:0000256" key="5">
    <source>
        <dbReference type="ARBA" id="ARBA00022628"/>
    </source>
</evidence>
<accession>A0ABP7Z9A7</accession>
<dbReference type="CDD" id="cd03677">
    <property type="entry name" value="MM_CoA_mutase_beta"/>
    <property type="match status" value="1"/>
</dbReference>
<evidence type="ECO:0000313" key="10">
    <source>
        <dbReference type="EMBL" id="GAA4150633.1"/>
    </source>
</evidence>
<dbReference type="InterPro" id="IPR016176">
    <property type="entry name" value="Cbl-dep_enz_cat"/>
</dbReference>
<evidence type="ECO:0000256" key="1">
    <source>
        <dbReference type="ARBA" id="ARBA00001922"/>
    </source>
</evidence>
<evidence type="ECO:0000256" key="3">
    <source>
        <dbReference type="ARBA" id="ARBA00011870"/>
    </source>
</evidence>
<evidence type="ECO:0000256" key="6">
    <source>
        <dbReference type="ARBA" id="ARBA00023235"/>
    </source>
</evidence>
<dbReference type="PROSITE" id="PS00544">
    <property type="entry name" value="METMALONYL_COA_MUTASE"/>
    <property type="match status" value="1"/>
</dbReference>
<dbReference type="Gene3D" id="3.40.50.280">
    <property type="entry name" value="Cobalamin-binding domain"/>
    <property type="match status" value="1"/>
</dbReference>
<proteinExistence type="inferred from homology"/>
<name>A0ABP7Z9A7_9ACTN</name>
<gene>
    <name evidence="10" type="ORF">GCM10022416_47190</name>
</gene>
<comment type="similarity">
    <text evidence="2">Belongs to the methylmalonyl-CoA mutase family.</text>
</comment>
<protein>
    <recommendedName>
        <fullName evidence="4">methylmalonyl-CoA mutase</fullName>
        <ecNumber evidence="4">5.4.99.2</ecNumber>
    </recommendedName>
</protein>
<dbReference type="Proteomes" id="UP001500266">
    <property type="component" value="Unassembled WGS sequence"/>
</dbReference>
<evidence type="ECO:0000256" key="4">
    <source>
        <dbReference type="ARBA" id="ARBA00012398"/>
    </source>
</evidence>
<keyword evidence="6" id="KW-0413">Isomerase</keyword>
<keyword evidence="11" id="KW-1185">Reference proteome</keyword>
<feature type="compositionally biased region" description="Basic and acidic residues" evidence="8">
    <location>
        <begin position="456"/>
        <end position="467"/>
    </location>
</feature>
<dbReference type="InterPro" id="IPR058549">
    <property type="entry name" value="MeMalonylCoA_mutase_a/b_site"/>
</dbReference>
<reference evidence="11" key="1">
    <citation type="journal article" date="2019" name="Int. J. Syst. Evol. Microbiol.">
        <title>The Global Catalogue of Microorganisms (GCM) 10K type strain sequencing project: providing services to taxonomists for standard genome sequencing and annotation.</title>
        <authorList>
            <consortium name="The Broad Institute Genomics Platform"/>
            <consortium name="The Broad Institute Genome Sequencing Center for Infectious Disease"/>
            <person name="Wu L."/>
            <person name="Ma J."/>
        </authorList>
    </citation>
    <scope>NUCLEOTIDE SEQUENCE [LARGE SCALE GENOMIC DNA]</scope>
    <source>
        <strain evidence="11">JCM 17316</strain>
    </source>
</reference>
<sequence>MRSLTIQGMTVPPEELELAAVFPPVQRDRWREMVRTVLRKSGAATDETPLSEVEGLLTRESYDGVRIAPLYTKDDTVPGRPGLAPSVRDVRPDGEGLAGWDVRQRHAHPDPETTRRAVLADLENGATSVWLTLGGHAVPAAALPEVLRDVHLHLAPVVLDAGAQTAEAAESFLGLVAERGRADEALGNLGADPLGLTARTGAPAPLEPAAALAVRCAREFPKLRAITVDATVYHDAGGSDAEELGGAMAAAVAYLRALTDAGLDVGTAFGQLEFRLAVTADQFMSIAKLRAARRLWTRIAQVCGAEDAVARLHAVTSSPMMTRRDPWVNMLRTTVAAFAAGVGGADAVTVQPFDVRLGLPDDFSRRIARNTQTLLLEESSLARVVDPAGGSWYVERLTEDLAQAAWDWFTRIEKAGGLAAALESGMVAERLAATWERRRRDIARRKAPLTGVSEFPHLDEKLPERDPAPAPDAPGGGLPVVRYAQDFEVLRDRADAHAERTGARPRVFLATLGPVAVHTARATFAANLFQAGGIETVAGPPEEFAASGTAVACLCSSDALYEERAADAARTLRDAGALKVWLAGKGSFDGVDDRIFAGCDAVDVLETTLGDLGVN</sequence>
<keyword evidence="7" id="KW-0170">Cobalt</keyword>
<organism evidence="10 11">
    <name type="scientific">Actinomadura keratinilytica</name>
    <dbReference type="NCBI Taxonomy" id="547461"/>
    <lineage>
        <taxon>Bacteria</taxon>
        <taxon>Bacillati</taxon>
        <taxon>Actinomycetota</taxon>
        <taxon>Actinomycetes</taxon>
        <taxon>Streptosporangiales</taxon>
        <taxon>Thermomonosporaceae</taxon>
        <taxon>Actinomadura</taxon>
    </lineage>
</organism>
<evidence type="ECO:0000256" key="8">
    <source>
        <dbReference type="SAM" id="MobiDB-lite"/>
    </source>
</evidence>
<comment type="caution">
    <text evidence="10">The sequence shown here is derived from an EMBL/GenBank/DDBJ whole genome shotgun (WGS) entry which is preliminary data.</text>
</comment>
<evidence type="ECO:0000259" key="9">
    <source>
        <dbReference type="Pfam" id="PF01642"/>
    </source>
</evidence>
<dbReference type="EC" id="5.4.99.2" evidence="4"/>
<dbReference type="EMBL" id="BAABDO010000087">
    <property type="protein sequence ID" value="GAA4150633.1"/>
    <property type="molecule type" value="Genomic_DNA"/>
</dbReference>
<dbReference type="SUPFAM" id="SSF51703">
    <property type="entry name" value="Cobalamin (vitamin B12)-dependent enzymes"/>
    <property type="match status" value="1"/>
</dbReference>
<dbReference type="InterPro" id="IPR006099">
    <property type="entry name" value="MeMalonylCoA_mutase_a/b_cat"/>
</dbReference>
<dbReference type="PANTHER" id="PTHR48101:SF4">
    <property type="entry name" value="METHYLMALONYL-COA MUTASE, MITOCHONDRIAL"/>
    <property type="match status" value="1"/>
</dbReference>
<dbReference type="PANTHER" id="PTHR48101">
    <property type="entry name" value="METHYLMALONYL-COA MUTASE, MITOCHONDRIAL-RELATED"/>
    <property type="match status" value="1"/>
</dbReference>
<keyword evidence="5" id="KW-0846">Cobalamin</keyword>
<evidence type="ECO:0000256" key="7">
    <source>
        <dbReference type="ARBA" id="ARBA00023285"/>
    </source>
</evidence>
<comment type="subunit">
    <text evidence="3">Heterodimer of an alpha and a beta chain.</text>
</comment>
<feature type="domain" description="Methylmalonyl-CoA mutase alpha/beta chain catalytic" evidence="9">
    <location>
        <begin position="145"/>
        <end position="460"/>
    </location>
</feature>
<feature type="region of interest" description="Disordered" evidence="8">
    <location>
        <begin position="454"/>
        <end position="477"/>
    </location>
</feature>
<comment type="cofactor">
    <cofactor evidence="1">
        <name>adenosylcob(III)alamin</name>
        <dbReference type="ChEBI" id="CHEBI:18408"/>
    </cofactor>
</comment>
<dbReference type="Pfam" id="PF01642">
    <property type="entry name" value="MM_CoA_mutase"/>
    <property type="match status" value="1"/>
</dbReference>